<dbReference type="PROSITE" id="PS51186">
    <property type="entry name" value="GNAT"/>
    <property type="match status" value="1"/>
</dbReference>
<feature type="domain" description="N-acetyltransferase" evidence="1">
    <location>
        <begin position="4"/>
        <end position="207"/>
    </location>
</feature>
<dbReference type="InterPro" id="IPR000182">
    <property type="entry name" value="GNAT_dom"/>
</dbReference>
<dbReference type="InterPro" id="IPR016181">
    <property type="entry name" value="Acyl_CoA_acyltransferase"/>
</dbReference>
<evidence type="ECO:0000259" key="1">
    <source>
        <dbReference type="PROSITE" id="PS51186"/>
    </source>
</evidence>
<dbReference type="AlphaFoldDB" id="A0A4P6JWX9"/>
<dbReference type="RefSeq" id="WP_129890978.1">
    <property type="nucleotide sequence ID" value="NZ_CP035758.1"/>
</dbReference>
<keyword evidence="2" id="KW-0808">Transferase</keyword>
<proteinExistence type="predicted"/>
<organism evidence="2 3">
    <name type="scientific">Ktedonosporobacter rubrisoli</name>
    <dbReference type="NCBI Taxonomy" id="2509675"/>
    <lineage>
        <taxon>Bacteria</taxon>
        <taxon>Bacillati</taxon>
        <taxon>Chloroflexota</taxon>
        <taxon>Ktedonobacteria</taxon>
        <taxon>Ktedonobacterales</taxon>
        <taxon>Ktedonosporobacteraceae</taxon>
        <taxon>Ktedonosporobacter</taxon>
    </lineage>
</organism>
<evidence type="ECO:0000313" key="3">
    <source>
        <dbReference type="Proteomes" id="UP000290365"/>
    </source>
</evidence>
<dbReference type="CDD" id="cd04301">
    <property type="entry name" value="NAT_SF"/>
    <property type="match status" value="1"/>
</dbReference>
<dbReference type="EMBL" id="CP035758">
    <property type="protein sequence ID" value="QBD79912.1"/>
    <property type="molecule type" value="Genomic_DNA"/>
</dbReference>
<dbReference type="OrthoDB" id="150660at2"/>
<reference evidence="2 3" key="1">
    <citation type="submission" date="2019-01" db="EMBL/GenBank/DDBJ databases">
        <title>Ktedonosporobacter rubrisoli SCAWS-G2.</title>
        <authorList>
            <person name="Huang Y."/>
            <person name="Yan B."/>
        </authorList>
    </citation>
    <scope>NUCLEOTIDE SEQUENCE [LARGE SCALE GENOMIC DNA]</scope>
    <source>
        <strain evidence="2 3">SCAWS-G2</strain>
    </source>
</reference>
<protein>
    <submittedName>
        <fullName evidence="2">GNAT family N-acetyltransferase</fullName>
    </submittedName>
</protein>
<gene>
    <name evidence="2" type="ORF">EPA93_29600</name>
</gene>
<dbReference type="Proteomes" id="UP000290365">
    <property type="component" value="Chromosome"/>
</dbReference>
<dbReference type="Pfam" id="PF00583">
    <property type="entry name" value="Acetyltransf_1"/>
    <property type="match status" value="1"/>
</dbReference>
<dbReference type="GO" id="GO:0016747">
    <property type="term" value="F:acyltransferase activity, transferring groups other than amino-acyl groups"/>
    <property type="evidence" value="ECO:0007669"/>
    <property type="project" value="InterPro"/>
</dbReference>
<dbReference type="KEGG" id="kbs:EPA93_29600"/>
<dbReference type="Gene3D" id="3.40.630.30">
    <property type="match status" value="1"/>
</dbReference>
<sequence length="290" mass="33009">MTHIEVRVARAEDREAVLAFCQDTWDWGDYIDMVWEEWLNDPQGQLLVASVDGVPVALSHMQMLTETDAWLEGLRVHPDYRRQGLAKALNDALLVEAMRRGATYARLAIHAENQRSIEITERNFWRRAGGFILYSAPAVATTSEAQERTQLATPADLEEIIDYLNMSNIFPSVGGLYYVDYRGYSISDALLQKHIEEQHVYLLRRWDRLDGLAIAEPATRRKGLSLGYIDGTAIESISLIAYDLRHRAADLQMENVLAYAPDLVLVRDAFDGVEYSGEDAPYYCYERSLL</sequence>
<dbReference type="PANTHER" id="PTHR43072">
    <property type="entry name" value="N-ACETYLTRANSFERASE"/>
    <property type="match status" value="1"/>
</dbReference>
<evidence type="ECO:0000313" key="2">
    <source>
        <dbReference type="EMBL" id="QBD79912.1"/>
    </source>
</evidence>
<accession>A0A4P6JWX9</accession>
<dbReference type="SUPFAM" id="SSF55729">
    <property type="entry name" value="Acyl-CoA N-acyltransferases (Nat)"/>
    <property type="match status" value="1"/>
</dbReference>
<keyword evidence="3" id="KW-1185">Reference proteome</keyword>
<dbReference type="PANTHER" id="PTHR43072:SF60">
    <property type="entry name" value="L-2,4-DIAMINOBUTYRIC ACID ACETYLTRANSFERASE"/>
    <property type="match status" value="1"/>
</dbReference>
<name>A0A4P6JWX9_KTERU</name>